<name>C1BZ57_ESOLU</name>
<feature type="region of interest" description="Disordered" evidence="4">
    <location>
        <begin position="60"/>
        <end position="91"/>
    </location>
</feature>
<reference evidence="7" key="2">
    <citation type="submission" date="2010-07" db="EMBL/GenBank/DDBJ databases">
        <title>Esox lucius ESTs and full-length cDNAs.</title>
        <authorList>
            <consortium name="cGRASP (B.F. Koop &amp; W.S. Davidson)"/>
            <person name="Leong J."/>
            <person name="Jantzen S."/>
            <person name="Cooper G."/>
            <person name="Davidson W.S."/>
            <person name="Koop B.F."/>
        </authorList>
    </citation>
    <scope>NUCLEOTIDE SEQUENCE</scope>
    <source>
        <tissue evidence="7">Head kidney</tissue>
    </source>
</reference>
<dbReference type="RefSeq" id="NP_001291003.1">
    <property type="nucleotide sequence ID" value="NM_001304074.1"/>
</dbReference>
<dbReference type="PROSITE" id="PS51828">
    <property type="entry name" value="PTX_2"/>
    <property type="match status" value="1"/>
</dbReference>
<dbReference type="AlphaFoldDB" id="C1BZ57"/>
<dbReference type="EMBL" id="BT079886">
    <property type="protein sequence ID" value="ACO14310.1"/>
    <property type="molecule type" value="mRNA"/>
</dbReference>
<feature type="chain" id="PRO_5002907700" evidence="5">
    <location>
        <begin position="24"/>
        <end position="268"/>
    </location>
</feature>
<dbReference type="OrthoDB" id="547680at2759"/>
<protein>
    <submittedName>
        <fullName evidence="7">Jeltraxin</fullName>
    </submittedName>
</protein>
<reference evidence="7" key="1">
    <citation type="journal article" date="2010" name="BMC Genomics">
        <title>Salmo salar and Esox lucius full-length cDNA sequences reveal changes in evolutionary pressures on a post-tetraploidization genome.</title>
        <authorList>
            <person name="Leong J.S."/>
            <person name="Jantzen S.G."/>
            <person name="von Schalburg K.R."/>
            <person name="Cooper G.A."/>
            <person name="Messmer A.M."/>
            <person name="Liao N.Y."/>
            <person name="Munro S."/>
            <person name="Moore R."/>
            <person name="Holt R.A."/>
            <person name="Jones S.J."/>
            <person name="Davidson W.S."/>
            <person name="Koop B.F."/>
        </authorList>
    </citation>
    <scope>NUCLEOTIDE SEQUENCE</scope>
    <source>
        <tissue evidence="7">Head kidney</tissue>
    </source>
</reference>
<dbReference type="SMART" id="SM00159">
    <property type="entry name" value="PTX"/>
    <property type="match status" value="1"/>
</dbReference>
<dbReference type="Gene3D" id="2.60.120.200">
    <property type="match status" value="1"/>
</dbReference>
<dbReference type="InterPro" id="IPR013320">
    <property type="entry name" value="ConA-like_dom_sf"/>
</dbReference>
<gene>
    <name evidence="7" type="primary">JELT</name>
</gene>
<evidence type="ECO:0000256" key="1">
    <source>
        <dbReference type="ARBA" id="ARBA00022723"/>
    </source>
</evidence>
<evidence type="ECO:0000256" key="4">
    <source>
        <dbReference type="SAM" id="MobiDB-lite"/>
    </source>
</evidence>
<dbReference type="PANTHER" id="PTHR45869:SF8">
    <property type="entry name" value="LAMG-LIKE JELLYROLL FOLD DOMAIN-CONTAINING PROTEIN"/>
    <property type="match status" value="1"/>
</dbReference>
<sequence>MPVLLYSLILLLVLATEPIGARSTSYRHAVTRNSNLRGWMLTMEHGGKFTMYIDHSSNSTTDPYPSTSSPSPPTTSYSIVTTSSPPTTSYPYVTTSSPPPYLSALSVCLRYMVELEDDFTIFSLTQGSSWNLMLQSYSRVDRLSIQPSLKLFSSYKQLYSNGGRPPWTGLCVTWEKKTSVAQLWRDGKVSIRKRLFGWEITGPPVLNIYRLEGQVTDVEVWNRVLSRDEIRDYMSGYYYNVNPGNVLSWSKAAYSINKKIILEKINYT</sequence>
<comment type="caution">
    <text evidence="3">Lacks conserved residue(s) required for the propagation of feature annotation.</text>
</comment>
<feature type="domain" description="Pentraxin (PTX)" evidence="6">
    <location>
        <begin position="76"/>
        <end position="268"/>
    </location>
</feature>
<feature type="signal peptide" evidence="5">
    <location>
        <begin position="1"/>
        <end position="23"/>
    </location>
</feature>
<evidence type="ECO:0000256" key="3">
    <source>
        <dbReference type="PROSITE-ProRule" id="PRU01172"/>
    </source>
</evidence>
<accession>C1BZ57</accession>
<dbReference type="Pfam" id="PF00354">
    <property type="entry name" value="Pentaxin"/>
    <property type="match status" value="2"/>
</dbReference>
<organism evidence="7">
    <name type="scientific">Esox lucius</name>
    <name type="common">Northern pike</name>
    <dbReference type="NCBI Taxonomy" id="8010"/>
    <lineage>
        <taxon>Eukaryota</taxon>
        <taxon>Metazoa</taxon>
        <taxon>Chordata</taxon>
        <taxon>Craniata</taxon>
        <taxon>Vertebrata</taxon>
        <taxon>Euteleostomi</taxon>
        <taxon>Actinopterygii</taxon>
        <taxon>Neopterygii</taxon>
        <taxon>Teleostei</taxon>
        <taxon>Protacanthopterygii</taxon>
        <taxon>Esociformes</taxon>
        <taxon>Esocidae</taxon>
        <taxon>Esox</taxon>
    </lineage>
</organism>
<dbReference type="GO" id="GO:0046872">
    <property type="term" value="F:metal ion binding"/>
    <property type="evidence" value="ECO:0007669"/>
    <property type="project" value="UniProtKB-KW"/>
</dbReference>
<evidence type="ECO:0000259" key="6">
    <source>
        <dbReference type="PROSITE" id="PS51828"/>
    </source>
</evidence>
<dbReference type="GeneID" id="105015218"/>
<dbReference type="SUPFAM" id="SSF49899">
    <property type="entry name" value="Concanavalin A-like lectins/glucanases"/>
    <property type="match status" value="1"/>
</dbReference>
<dbReference type="KEGG" id="els:105015218"/>
<keyword evidence="1" id="KW-0479">Metal-binding</keyword>
<proteinExistence type="evidence at transcript level"/>
<dbReference type="InterPro" id="IPR051005">
    <property type="entry name" value="Pentraxin_domain"/>
</dbReference>
<evidence type="ECO:0000313" key="7">
    <source>
        <dbReference type="EMBL" id="ACO14310.1"/>
    </source>
</evidence>
<evidence type="ECO:0000256" key="5">
    <source>
        <dbReference type="SAM" id="SignalP"/>
    </source>
</evidence>
<dbReference type="PANTHER" id="PTHR45869">
    <property type="entry name" value="C-REACTIVE PROTEIN-RELATED"/>
    <property type="match status" value="1"/>
</dbReference>
<dbReference type="InterPro" id="IPR001759">
    <property type="entry name" value="PTX_dom"/>
</dbReference>
<keyword evidence="5" id="KW-0732">Signal</keyword>
<evidence type="ECO:0000256" key="2">
    <source>
        <dbReference type="ARBA" id="ARBA00022837"/>
    </source>
</evidence>
<keyword evidence="2" id="KW-0106">Calcium</keyword>